<dbReference type="PANTHER" id="PTHR45766">
    <property type="entry name" value="DNA ANNEALING HELICASE AND ENDONUCLEASE ZRANB3 FAMILY MEMBER"/>
    <property type="match status" value="1"/>
</dbReference>
<evidence type="ECO:0000256" key="3">
    <source>
        <dbReference type="ARBA" id="ARBA00022806"/>
    </source>
</evidence>
<accession>A0A6C0LWW0</accession>
<dbReference type="GO" id="GO:0016787">
    <property type="term" value="F:hydrolase activity"/>
    <property type="evidence" value="ECO:0007669"/>
    <property type="project" value="UniProtKB-KW"/>
</dbReference>
<keyword evidence="5" id="KW-0175">Coiled coil</keyword>
<dbReference type="GO" id="GO:0043596">
    <property type="term" value="C:nuclear replication fork"/>
    <property type="evidence" value="ECO:0007669"/>
    <property type="project" value="TreeGrafter"/>
</dbReference>
<dbReference type="SUPFAM" id="SSF52540">
    <property type="entry name" value="P-loop containing nucleoside triphosphate hydrolases"/>
    <property type="match status" value="2"/>
</dbReference>
<organism evidence="9">
    <name type="scientific">viral metagenome</name>
    <dbReference type="NCBI Taxonomy" id="1070528"/>
    <lineage>
        <taxon>unclassified sequences</taxon>
        <taxon>metagenomes</taxon>
        <taxon>organismal metagenomes</taxon>
    </lineage>
</organism>
<evidence type="ECO:0000256" key="6">
    <source>
        <dbReference type="SAM" id="MobiDB-lite"/>
    </source>
</evidence>
<dbReference type="SMART" id="SM00490">
    <property type="entry name" value="HELICc"/>
    <property type="match status" value="1"/>
</dbReference>
<evidence type="ECO:0000259" key="8">
    <source>
        <dbReference type="SMART" id="SM00490"/>
    </source>
</evidence>
<evidence type="ECO:0000259" key="7">
    <source>
        <dbReference type="SMART" id="SM00487"/>
    </source>
</evidence>
<reference evidence="9" key="1">
    <citation type="journal article" date="2020" name="Nature">
        <title>Giant virus diversity and host interactions through global metagenomics.</title>
        <authorList>
            <person name="Schulz F."/>
            <person name="Roux S."/>
            <person name="Paez-Espino D."/>
            <person name="Jungbluth S."/>
            <person name="Walsh D.A."/>
            <person name="Denef V.J."/>
            <person name="McMahon K.D."/>
            <person name="Konstantinidis K.T."/>
            <person name="Eloe-Fadrosh E.A."/>
            <person name="Kyrpides N.C."/>
            <person name="Woyke T."/>
        </authorList>
    </citation>
    <scope>NUCLEOTIDE SEQUENCE</scope>
    <source>
        <strain evidence="9">GVMAG-S-1017745-26</strain>
    </source>
</reference>
<dbReference type="InterPro" id="IPR027417">
    <property type="entry name" value="P-loop_NTPase"/>
</dbReference>
<protein>
    <recommendedName>
        <fullName evidence="10">Helicase ATP-binding domain-containing protein</fullName>
    </recommendedName>
</protein>
<dbReference type="GO" id="GO:0006281">
    <property type="term" value="P:DNA repair"/>
    <property type="evidence" value="ECO:0007669"/>
    <property type="project" value="TreeGrafter"/>
</dbReference>
<dbReference type="Gene3D" id="3.40.50.300">
    <property type="entry name" value="P-loop containing nucleotide triphosphate hydrolases"/>
    <property type="match status" value="2"/>
</dbReference>
<keyword evidence="4" id="KW-0067">ATP-binding</keyword>
<dbReference type="InterPro" id="IPR001650">
    <property type="entry name" value="Helicase_C-like"/>
</dbReference>
<feature type="domain" description="Helicase ATP-binding" evidence="7">
    <location>
        <begin position="226"/>
        <end position="489"/>
    </location>
</feature>
<dbReference type="EMBL" id="MN740585">
    <property type="protein sequence ID" value="QHU35249.1"/>
    <property type="molecule type" value="Genomic_DNA"/>
</dbReference>
<evidence type="ECO:0000256" key="4">
    <source>
        <dbReference type="ARBA" id="ARBA00022840"/>
    </source>
</evidence>
<dbReference type="PANTHER" id="PTHR45766:SF3">
    <property type="entry name" value="DNA ANNEALING HELICASE AND ENDONUCLEASE ZRANB3"/>
    <property type="match status" value="1"/>
</dbReference>
<sequence>MAAQFLESLKKKPKSSASISLNIRFDKESKTTLSKIAVPQVKIIDNTDKNNIKRNLSFKERIRQMKINKKLTMKTAPKTKASVSLSSPILKFTNKVESIKKPESIKNIESGASKDDKLQSLTFTQQKMKEIREKRQRNKEKIEERKRTKLEKYLLTKKKLETKQREIDTASHAKKYDISYKIQPYFLTNREIFTKYIDQKLFTLKESKGDEQEIKSCLELNASKTGNFSLLLHQDIVKEYLNIYSPYRGLFLYFGLGAGKTCASIAIAEGLKDYNKIVIMTPASLEENYKTELKFCGDDIFRKNHHWVFVKNNSANAAQIEELLKIMNIPVNILTRNGGIWATDDSPKNKNNYSTLNSEEQKSLNLQIDALISNKYKFIHYNGLRNIDKYEAEGVKNGGNYFNNKVVIIDEVHNFIGTISNQLGNNNSFNYKLYNYLMDAENCKIVFLTGTPIINYPNEIGIFFNILRGRIKTYEFTLQTTKESKIKRLNLKYLKNILFVKNDEINYIDFNNSNNKLIITRNPFRFITRYKKTKDRKDNTEIINYNVIRKEGSEFDTFRNEGSYEIVFIDKIVKTLEKHGIYVSNASGDRTCEKPSEEITEKNRNYNKVCIKKYNCLPDDYDSFVNKFIDPNTQELVNTHIFKKRIMGLTSYFRAAVEGLLPSFDPEIDINEVLIDMSPYQLSVYNKIRNVEISKEKSAGIKMRTTNDIYKNTSASYKIYSRECCNFAFPETIERPRPRVKIKEDNETEDSSTKKISKVEKTEEVGKPTSNEIRKEALTKEALLNAAIIDSDEPMGNIESDTLSNKDDVASKDLKDFEDISYEDRLKTAIADLDTNKNDLFVGENLIKYSPKFKTILDNINNQIVNKDGSTSDGTHLVYSFFNNVEGLGIFKMVMEANGYARFQINQKQIVDENGNKVKVWQIDMDEADLQKPCYVLYSGNEDSDKKEYLRLIFNSEWDKLPDRLRKQLLSIKNRLSIAEDDSKILNNFHGEVIKVFMITAAGAEGITLKNIRAVHLMEPYWHPVRFQQVIGRAVRICSHENLDEMEQSVKVYVYLMKFAEKHIKGDSEAKEEKMKKPLLMQSIIMSDRSKDNKQVITSDQKLYEISNIKKKINLSILKAITESSIDCKIHKKAGDNLQCFDIKPNINGYLYNPDITKDAPPQIEKSRKKLLKVKIKGKYFYLKKYDENSKKMKGILYDFDAYKKNKQLIKRGETGK</sequence>
<dbReference type="GO" id="GO:0004386">
    <property type="term" value="F:helicase activity"/>
    <property type="evidence" value="ECO:0007669"/>
    <property type="project" value="UniProtKB-KW"/>
</dbReference>
<dbReference type="GO" id="GO:0031297">
    <property type="term" value="P:replication fork processing"/>
    <property type="evidence" value="ECO:0007669"/>
    <property type="project" value="TreeGrafter"/>
</dbReference>
<dbReference type="Pfam" id="PF00271">
    <property type="entry name" value="Helicase_C"/>
    <property type="match status" value="1"/>
</dbReference>
<dbReference type="GO" id="GO:0005524">
    <property type="term" value="F:ATP binding"/>
    <property type="evidence" value="ECO:0007669"/>
    <property type="project" value="UniProtKB-KW"/>
</dbReference>
<proteinExistence type="predicted"/>
<dbReference type="GO" id="GO:0004520">
    <property type="term" value="F:DNA endonuclease activity"/>
    <property type="evidence" value="ECO:0007669"/>
    <property type="project" value="TreeGrafter"/>
</dbReference>
<dbReference type="InterPro" id="IPR014001">
    <property type="entry name" value="Helicase_ATP-bd"/>
</dbReference>
<feature type="domain" description="Helicase C-terminal" evidence="8">
    <location>
        <begin position="959"/>
        <end position="1038"/>
    </location>
</feature>
<evidence type="ECO:0000313" key="9">
    <source>
        <dbReference type="EMBL" id="QHU35249.1"/>
    </source>
</evidence>
<keyword evidence="2" id="KW-0378">Hydrolase</keyword>
<evidence type="ECO:0000256" key="2">
    <source>
        <dbReference type="ARBA" id="ARBA00022801"/>
    </source>
</evidence>
<name>A0A6C0LWW0_9ZZZZ</name>
<evidence type="ECO:0000256" key="5">
    <source>
        <dbReference type="SAM" id="Coils"/>
    </source>
</evidence>
<evidence type="ECO:0000256" key="1">
    <source>
        <dbReference type="ARBA" id="ARBA00022741"/>
    </source>
</evidence>
<feature type="coiled-coil region" evidence="5">
    <location>
        <begin position="121"/>
        <end position="151"/>
    </location>
</feature>
<feature type="region of interest" description="Disordered" evidence="6">
    <location>
        <begin position="739"/>
        <end position="768"/>
    </location>
</feature>
<evidence type="ECO:0008006" key="10">
    <source>
        <dbReference type="Google" id="ProtNLM"/>
    </source>
</evidence>
<keyword evidence="1" id="KW-0547">Nucleotide-binding</keyword>
<dbReference type="SMART" id="SM00487">
    <property type="entry name" value="DEXDc"/>
    <property type="match status" value="1"/>
</dbReference>
<keyword evidence="3" id="KW-0347">Helicase</keyword>
<dbReference type="AlphaFoldDB" id="A0A6C0LWW0"/>